<dbReference type="GO" id="GO:0005085">
    <property type="term" value="F:guanyl-nucleotide exchange factor activity"/>
    <property type="evidence" value="ECO:0000318"/>
    <property type="project" value="GO_Central"/>
</dbReference>
<dbReference type="HOGENOM" id="CLU_501064_0_0_1"/>
<dbReference type="PANTHER" id="PTHR12673">
    <property type="entry name" value="FACIOGENITAL DYSPLASIA PROTEIN"/>
    <property type="match status" value="1"/>
</dbReference>
<dbReference type="SUPFAM" id="SSF48065">
    <property type="entry name" value="DBL homology domain (DH-domain)"/>
    <property type="match status" value="1"/>
</dbReference>
<organism evidence="2 3">
    <name type="scientific">Paramecium tetraurelia</name>
    <dbReference type="NCBI Taxonomy" id="5888"/>
    <lineage>
        <taxon>Eukaryota</taxon>
        <taxon>Sar</taxon>
        <taxon>Alveolata</taxon>
        <taxon>Ciliophora</taxon>
        <taxon>Intramacronucleata</taxon>
        <taxon>Oligohymenophorea</taxon>
        <taxon>Peniculida</taxon>
        <taxon>Parameciidae</taxon>
        <taxon>Paramecium</taxon>
    </lineage>
</organism>
<evidence type="ECO:0000313" key="2">
    <source>
        <dbReference type="EMBL" id="CAK76513.1"/>
    </source>
</evidence>
<dbReference type="Gene3D" id="3.30.1520.10">
    <property type="entry name" value="Phox-like domain"/>
    <property type="match status" value="1"/>
</dbReference>
<dbReference type="InterPro" id="IPR035899">
    <property type="entry name" value="DBL_dom_sf"/>
</dbReference>
<dbReference type="PANTHER" id="PTHR12673:SF159">
    <property type="entry name" value="LD03170P"/>
    <property type="match status" value="1"/>
</dbReference>
<dbReference type="CDD" id="cd00160">
    <property type="entry name" value="RhoGEF"/>
    <property type="match status" value="1"/>
</dbReference>
<dbReference type="SUPFAM" id="SSF64268">
    <property type="entry name" value="PX domain"/>
    <property type="match status" value="1"/>
</dbReference>
<dbReference type="GO" id="GO:0005737">
    <property type="term" value="C:cytoplasm"/>
    <property type="evidence" value="ECO:0000318"/>
    <property type="project" value="GO_Central"/>
</dbReference>
<dbReference type="GeneID" id="5029694"/>
<dbReference type="InParanoid" id="A0D0E6"/>
<dbReference type="InterPro" id="IPR000219">
    <property type="entry name" value="DH_dom"/>
</dbReference>
<proteinExistence type="predicted"/>
<evidence type="ECO:0000313" key="3">
    <source>
        <dbReference type="Proteomes" id="UP000000600"/>
    </source>
</evidence>
<dbReference type="OMA" id="EEACVFK"/>
<dbReference type="STRING" id="5888.A0D0E6"/>
<feature type="domain" description="DH" evidence="1">
    <location>
        <begin position="78"/>
        <end position="259"/>
    </location>
</feature>
<dbReference type="AlphaFoldDB" id="A0D0E6"/>
<dbReference type="Proteomes" id="UP000000600">
    <property type="component" value="Unassembled WGS sequence"/>
</dbReference>
<dbReference type="OrthoDB" id="660555at2759"/>
<dbReference type="RefSeq" id="XP_001443910.1">
    <property type="nucleotide sequence ID" value="XM_001443873.1"/>
</dbReference>
<dbReference type="Gene3D" id="1.20.900.10">
    <property type="entry name" value="Dbl homology (DH) domain"/>
    <property type="match status" value="1"/>
</dbReference>
<accession>A0D0E6</accession>
<sequence length="544" mass="64566">MINQKIEDQQNIRIQNCLKAEQTKIADQQVSHNIIRIDFTVYDYLQPEVIKKICLIQAYCRMLIKKKNYKCLKVWAVKRRKVYEELIQTETTYLADMKIVLEKVVKNVKEMKLLPENEIQKAFSNISQIYDLNKTFLRELQKKLEFYHNNVCVGQIFLKYIPFFKMYFQYLQEFNIDQISILRNQYQDFDNFLKNLEEACVFKGGDLNSFLIKPVQRLPRYSLLITSVVKYTWKDHPDYQDLQKTLNSFASVTQQIDLLMGNILKNQALFELQYKFFNLINVQIVESTRQFILTESLSIIYDGKEEPINLYLCTDLIVLTKINEENQKYIKESLITYSFLDLQSHYESEQLPSLNFTLLAGEQKMWFTCQDQEQKLKLLQEFDAILANLKNNASLRSFKKAKTQAYSLIKVQIVSITRGQELLKTYAQYNITIINQSQSYATQTRHKVLLKLQKKLQNEFQKESQEELGSSILFQNWIKNRLNKESNDGRKVIVQEFLETLLNSHLVKTRPEYFLRKLKLPQDFYERKVISQSRYQSLAKSQIG</sequence>
<name>A0D0E6_PARTE</name>
<dbReference type="SMART" id="SM00325">
    <property type="entry name" value="RhoGEF"/>
    <property type="match status" value="1"/>
</dbReference>
<reference evidence="2 3" key="1">
    <citation type="journal article" date="2006" name="Nature">
        <title>Global trends of whole-genome duplications revealed by the ciliate Paramecium tetraurelia.</title>
        <authorList>
            <consortium name="Genoscope"/>
            <person name="Aury J.-M."/>
            <person name="Jaillon O."/>
            <person name="Duret L."/>
            <person name="Noel B."/>
            <person name="Jubin C."/>
            <person name="Porcel B.M."/>
            <person name="Segurens B."/>
            <person name="Daubin V."/>
            <person name="Anthouard V."/>
            <person name="Aiach N."/>
            <person name="Arnaiz O."/>
            <person name="Billaut A."/>
            <person name="Beisson J."/>
            <person name="Blanc I."/>
            <person name="Bouhouche K."/>
            <person name="Camara F."/>
            <person name="Duharcourt S."/>
            <person name="Guigo R."/>
            <person name="Gogendeau D."/>
            <person name="Katinka M."/>
            <person name="Keller A.-M."/>
            <person name="Kissmehl R."/>
            <person name="Klotz C."/>
            <person name="Koll F."/>
            <person name="Le Moue A."/>
            <person name="Lepere C."/>
            <person name="Malinsky S."/>
            <person name="Nowacki M."/>
            <person name="Nowak J.K."/>
            <person name="Plattner H."/>
            <person name="Poulain J."/>
            <person name="Ruiz F."/>
            <person name="Serrano V."/>
            <person name="Zagulski M."/>
            <person name="Dessen P."/>
            <person name="Betermier M."/>
            <person name="Weissenbach J."/>
            <person name="Scarpelli C."/>
            <person name="Schachter V."/>
            <person name="Sperling L."/>
            <person name="Meyer E."/>
            <person name="Cohen J."/>
            <person name="Wincker P."/>
        </authorList>
    </citation>
    <scope>NUCLEOTIDE SEQUENCE [LARGE SCALE GENOMIC DNA]</scope>
    <source>
        <strain evidence="2 3">Stock d4-2</strain>
    </source>
</reference>
<dbReference type="eggNOG" id="KOG4424">
    <property type="taxonomic scope" value="Eukaryota"/>
</dbReference>
<dbReference type="InterPro" id="IPR036871">
    <property type="entry name" value="PX_dom_sf"/>
</dbReference>
<gene>
    <name evidence="2" type="ORF">GSPATT00012065001</name>
</gene>
<protein>
    <recommendedName>
        <fullName evidence="1">DH domain-containing protein</fullName>
    </recommendedName>
</protein>
<dbReference type="Pfam" id="PF00621">
    <property type="entry name" value="RhoGEF"/>
    <property type="match status" value="1"/>
</dbReference>
<dbReference type="InterPro" id="IPR051092">
    <property type="entry name" value="FYVE_RhoGEF_PH"/>
</dbReference>
<dbReference type="EMBL" id="CT868241">
    <property type="protein sequence ID" value="CAK76513.1"/>
    <property type="molecule type" value="Genomic_DNA"/>
</dbReference>
<dbReference type="KEGG" id="ptm:GSPATT00012065001"/>
<dbReference type="PROSITE" id="PS50010">
    <property type="entry name" value="DH_2"/>
    <property type="match status" value="1"/>
</dbReference>
<evidence type="ECO:0000259" key="1">
    <source>
        <dbReference type="PROSITE" id="PS50010"/>
    </source>
</evidence>
<dbReference type="GO" id="GO:0035091">
    <property type="term" value="F:phosphatidylinositol binding"/>
    <property type="evidence" value="ECO:0007669"/>
    <property type="project" value="InterPro"/>
</dbReference>
<keyword evidence="3" id="KW-1185">Reference proteome</keyword>